<dbReference type="GO" id="GO:0005524">
    <property type="term" value="F:ATP binding"/>
    <property type="evidence" value="ECO:0007669"/>
    <property type="project" value="UniProtKB-KW"/>
</dbReference>
<evidence type="ECO:0000256" key="9">
    <source>
        <dbReference type="ARBA" id="ARBA00023136"/>
    </source>
</evidence>
<evidence type="ECO:0000256" key="12">
    <source>
        <dbReference type="ARBA" id="ARBA00048778"/>
    </source>
</evidence>
<evidence type="ECO:0000256" key="13">
    <source>
        <dbReference type="SAM" id="MobiDB-lite"/>
    </source>
</evidence>
<dbReference type="InterPro" id="IPR027417">
    <property type="entry name" value="P-loop_NTPase"/>
</dbReference>
<comment type="catalytic activity">
    <reaction evidence="12">
        <text>ATP + H2O = ADP + phosphate + H(+)</text>
        <dbReference type="Rhea" id="RHEA:13065"/>
        <dbReference type="ChEBI" id="CHEBI:15377"/>
        <dbReference type="ChEBI" id="CHEBI:15378"/>
        <dbReference type="ChEBI" id="CHEBI:30616"/>
        <dbReference type="ChEBI" id="CHEBI:43474"/>
        <dbReference type="ChEBI" id="CHEBI:456216"/>
    </reaction>
    <physiologicalReaction direction="left-to-right" evidence="12">
        <dbReference type="Rhea" id="RHEA:13066"/>
    </physiologicalReaction>
</comment>
<accession>A0AA38G8W4</accession>
<evidence type="ECO:0000256" key="7">
    <source>
        <dbReference type="ARBA" id="ARBA00022840"/>
    </source>
</evidence>
<dbReference type="PANTHER" id="PTHR23077:SF12">
    <property type="entry name" value="PEROXISOMAL ATPASE PEX1"/>
    <property type="match status" value="1"/>
</dbReference>
<dbReference type="Gene3D" id="3.40.50.300">
    <property type="entry name" value="P-loop containing nucleotide triphosphate hydrolases"/>
    <property type="match status" value="2"/>
</dbReference>
<dbReference type="FunFam" id="3.40.50.300:FF:000149">
    <property type="entry name" value="Nuclear valosin-containing protein-like"/>
    <property type="match status" value="1"/>
</dbReference>
<feature type="domain" description="AAA+ ATPase" evidence="14">
    <location>
        <begin position="535"/>
        <end position="688"/>
    </location>
</feature>
<dbReference type="Pfam" id="PF09262">
    <property type="entry name" value="PEX-1N"/>
    <property type="match status" value="1"/>
</dbReference>
<evidence type="ECO:0000256" key="6">
    <source>
        <dbReference type="ARBA" id="ARBA00022801"/>
    </source>
</evidence>
<dbReference type="SUPFAM" id="SSF52540">
    <property type="entry name" value="P-loop containing nucleoside triphosphate hydrolases"/>
    <property type="match status" value="2"/>
</dbReference>
<dbReference type="GO" id="GO:0005778">
    <property type="term" value="C:peroxisomal membrane"/>
    <property type="evidence" value="ECO:0007669"/>
    <property type="project" value="TreeGrafter"/>
</dbReference>
<dbReference type="InterPro" id="IPR050168">
    <property type="entry name" value="AAA_ATPase_domain"/>
</dbReference>
<keyword evidence="8" id="KW-0653">Protein transport</keyword>
<dbReference type="InterPro" id="IPR041569">
    <property type="entry name" value="AAA_lid_3"/>
</dbReference>
<feature type="non-terminal residue" evidence="15">
    <location>
        <position position="1"/>
    </location>
</feature>
<evidence type="ECO:0000313" key="15">
    <source>
        <dbReference type="EMBL" id="KAH9318657.1"/>
    </source>
</evidence>
<dbReference type="InterPro" id="IPR029067">
    <property type="entry name" value="CDC48_domain_2-like_sf"/>
</dbReference>
<dbReference type="InterPro" id="IPR003960">
    <property type="entry name" value="ATPase_AAA_CS"/>
</dbReference>
<organism evidence="15 16">
    <name type="scientific">Taxus chinensis</name>
    <name type="common">Chinese yew</name>
    <name type="synonym">Taxus wallichiana var. chinensis</name>
    <dbReference type="NCBI Taxonomy" id="29808"/>
    <lineage>
        <taxon>Eukaryota</taxon>
        <taxon>Viridiplantae</taxon>
        <taxon>Streptophyta</taxon>
        <taxon>Embryophyta</taxon>
        <taxon>Tracheophyta</taxon>
        <taxon>Spermatophyta</taxon>
        <taxon>Pinopsida</taxon>
        <taxon>Pinidae</taxon>
        <taxon>Conifers II</taxon>
        <taxon>Cupressales</taxon>
        <taxon>Taxaceae</taxon>
        <taxon>Taxus</taxon>
    </lineage>
</organism>
<dbReference type="GO" id="GO:0005829">
    <property type="term" value="C:cytosol"/>
    <property type="evidence" value="ECO:0007669"/>
    <property type="project" value="TreeGrafter"/>
</dbReference>
<comment type="subcellular location">
    <subcellularLocation>
        <location evidence="1">Membrane</location>
    </subcellularLocation>
</comment>
<dbReference type="GO" id="GO:0016558">
    <property type="term" value="P:protein import into peroxisome matrix"/>
    <property type="evidence" value="ECO:0007669"/>
    <property type="project" value="TreeGrafter"/>
</dbReference>
<protein>
    <recommendedName>
        <fullName evidence="11">Peroxisomal ATPase PEX1</fullName>
    </recommendedName>
    <alternativeName>
        <fullName evidence="10">Peroxin-1</fullName>
    </alternativeName>
</protein>
<keyword evidence="3" id="KW-0813">Transport</keyword>
<keyword evidence="7" id="KW-0067">ATP-binding</keyword>
<dbReference type="AlphaFoldDB" id="A0AA38G8W4"/>
<name>A0AA38G8W4_TAXCH</name>
<keyword evidence="4" id="KW-0962">Peroxisome biogenesis</keyword>
<evidence type="ECO:0000256" key="2">
    <source>
        <dbReference type="ARBA" id="ARBA00006914"/>
    </source>
</evidence>
<feature type="region of interest" description="Disordered" evidence="13">
    <location>
        <begin position="188"/>
        <end position="207"/>
    </location>
</feature>
<dbReference type="InterPro" id="IPR003959">
    <property type="entry name" value="ATPase_AAA_core"/>
</dbReference>
<dbReference type="Pfam" id="PF17862">
    <property type="entry name" value="AAA_lid_3"/>
    <property type="match status" value="1"/>
</dbReference>
<evidence type="ECO:0000256" key="10">
    <source>
        <dbReference type="ARBA" id="ARBA00032509"/>
    </source>
</evidence>
<dbReference type="Proteomes" id="UP000824469">
    <property type="component" value="Unassembled WGS sequence"/>
</dbReference>
<dbReference type="CDD" id="cd19526">
    <property type="entry name" value="RecA-like_PEX1_r2"/>
    <property type="match status" value="1"/>
</dbReference>
<comment type="caution">
    <text evidence="15">The sequence shown here is derived from an EMBL/GenBank/DDBJ whole genome shotgun (WGS) entry which is preliminary data.</text>
</comment>
<evidence type="ECO:0000313" key="16">
    <source>
        <dbReference type="Proteomes" id="UP000824469"/>
    </source>
</evidence>
<dbReference type="PANTHER" id="PTHR23077">
    <property type="entry name" value="AAA-FAMILY ATPASE"/>
    <property type="match status" value="1"/>
</dbReference>
<keyword evidence="9" id="KW-0472">Membrane</keyword>
<dbReference type="SMART" id="SM00382">
    <property type="entry name" value="AAA"/>
    <property type="match status" value="2"/>
</dbReference>
<dbReference type="SUPFAM" id="SSF54585">
    <property type="entry name" value="Cdc48 domain 2-like"/>
    <property type="match status" value="1"/>
</dbReference>
<dbReference type="PROSITE" id="PS00674">
    <property type="entry name" value="AAA"/>
    <property type="match status" value="1"/>
</dbReference>
<dbReference type="Pfam" id="PF00004">
    <property type="entry name" value="AAA"/>
    <property type="match status" value="2"/>
</dbReference>
<reference evidence="15 16" key="1">
    <citation type="journal article" date="2021" name="Nat. Plants">
        <title>The Taxus genome provides insights into paclitaxel biosynthesis.</title>
        <authorList>
            <person name="Xiong X."/>
            <person name="Gou J."/>
            <person name="Liao Q."/>
            <person name="Li Y."/>
            <person name="Zhou Q."/>
            <person name="Bi G."/>
            <person name="Li C."/>
            <person name="Du R."/>
            <person name="Wang X."/>
            <person name="Sun T."/>
            <person name="Guo L."/>
            <person name="Liang H."/>
            <person name="Lu P."/>
            <person name="Wu Y."/>
            <person name="Zhang Z."/>
            <person name="Ro D.K."/>
            <person name="Shang Y."/>
            <person name="Huang S."/>
            <person name="Yan J."/>
        </authorList>
    </citation>
    <scope>NUCLEOTIDE SEQUENCE [LARGE SCALE GENOMIC DNA]</scope>
    <source>
        <strain evidence="15">Ta-2019</strain>
    </source>
</reference>
<proteinExistence type="inferred from homology"/>
<evidence type="ECO:0000256" key="4">
    <source>
        <dbReference type="ARBA" id="ARBA00022593"/>
    </source>
</evidence>
<evidence type="ECO:0000256" key="1">
    <source>
        <dbReference type="ARBA" id="ARBA00004370"/>
    </source>
</evidence>
<evidence type="ECO:0000256" key="11">
    <source>
        <dbReference type="ARBA" id="ARBA00034532"/>
    </source>
</evidence>
<dbReference type="Gene3D" id="3.10.330.10">
    <property type="match status" value="1"/>
</dbReference>
<evidence type="ECO:0000259" key="14">
    <source>
        <dbReference type="SMART" id="SM00382"/>
    </source>
</evidence>
<keyword evidence="5" id="KW-0547">Nucleotide-binding</keyword>
<dbReference type="Gene3D" id="1.10.8.60">
    <property type="match status" value="2"/>
</dbReference>
<sequence length="1086" mass="118075">KFAECVGLPDFIQVHVRAHVDLPKATKVTLEPATEDDYAILALNKEIAEEQILNQVGIVQEGLRFPFWLHGHTLITLWVASTEPEQSAVRLVPGIDVVVDLKEQSKNTKSNLTAATAKAVNRASIMKASLRVQELDRSLVQTCERGSISFGVVPTSMAFVSPITAERFSLVNGQPVILTPIALGSRRSQNYESHSGRKDQLDDGEEAIDTGVDDDKGIVRQVICQLVFFETVARGHVMLARSLRLYIGAYLHTRVVVKGCMWPITKPPGLLLSPVYCKPSQKKSNKENNSDSLDDLDDCLESEDKYKELDTFFKAREKNRTKHKDIFAAINCILFPGKEECDAISTCQSINLLLQSWIAVQISILSKFVAGTDEGSLLIGNETVLLFELNSDDGRHGQENCLQLSDQSAGNGKFGSEIMFLLSVDSNENLQNGETRDSHPIRKHLTNPNQVYKFEESTLSGESEEIGSRSKMIEVKLGPPLYLICEREKRLEKSIRPLLSSLTWMGTTASEALQRLALLSSPISGRIFSNLCLPLPGHVLLYGPPASGKTQLALALARQLEEDSNILAHVVFVRCSELAAEQAEVVRDVIWRSISEALDHAPSIVVLDDLDSAISSSGDSEGSEPSRSAIGLAEFVADMIDACQDREQRPCGVNLIAFLAVVLNPGALPSCLCSSGRFDFHVQVPAPAAAERAAMLRHEISRRGLQCSEHVTSETASKCDGYDTSDLEVLVDRAIHAAVARSVSCHGSKQLSSIESKPGLVSGDFYKALENFLPAAMRGIAKSGSQGGRMGWEDVGGLSETRISIQEMLELPVKFSKIFSKAPLRLRSGVLLYGPPGCGKTHIVGAAAAACSLRFISVKGPELLNKYIGASEQAVRDIFSKASAAAPCILFFDEFDSIAPKRGHDNTGVTDRVVNQLLTELDGVEALTGVFVFAATSRPDLLDPALLRPGRLDRLLFCGFPSTRERLEILDILSRKLPLASDVDLGTIAEITDGFSGADLQALLSDAQLESVHGFLESSTNGNDGASSGRPLITNFVLESVAAKARPSVPENEKHRLFDIYKQFLNSKSSAASEARDVKGKRSTLA</sequence>
<dbReference type="GO" id="GO:0016887">
    <property type="term" value="F:ATP hydrolysis activity"/>
    <property type="evidence" value="ECO:0007669"/>
    <property type="project" value="InterPro"/>
</dbReference>
<comment type="similarity">
    <text evidence="2">Belongs to the AAA ATPase family.</text>
</comment>
<gene>
    <name evidence="15" type="ORF">KI387_020426</name>
</gene>
<dbReference type="InterPro" id="IPR003593">
    <property type="entry name" value="AAA+_ATPase"/>
</dbReference>
<dbReference type="EMBL" id="JAHRHJ020000004">
    <property type="protein sequence ID" value="KAH9318657.1"/>
    <property type="molecule type" value="Genomic_DNA"/>
</dbReference>
<keyword evidence="6" id="KW-0378">Hydrolase</keyword>
<keyword evidence="16" id="KW-1185">Reference proteome</keyword>
<evidence type="ECO:0000256" key="8">
    <source>
        <dbReference type="ARBA" id="ARBA00022927"/>
    </source>
</evidence>
<dbReference type="OMA" id="WVVAWSG"/>
<dbReference type="InterPro" id="IPR015342">
    <property type="entry name" value="PEX1-N_C-lobe"/>
</dbReference>
<evidence type="ECO:0000256" key="5">
    <source>
        <dbReference type="ARBA" id="ARBA00022741"/>
    </source>
</evidence>
<evidence type="ECO:0000256" key="3">
    <source>
        <dbReference type="ARBA" id="ARBA00022448"/>
    </source>
</evidence>
<feature type="domain" description="AAA+ ATPase" evidence="14">
    <location>
        <begin position="826"/>
        <end position="962"/>
    </location>
</feature>